<dbReference type="EMBL" id="HACA01024249">
    <property type="protein sequence ID" value="CDW41610.1"/>
    <property type="molecule type" value="Transcribed_RNA"/>
</dbReference>
<reference evidence="1" key="1">
    <citation type="submission" date="2014-05" db="EMBL/GenBank/DDBJ databases">
        <authorList>
            <person name="Chronopoulou M."/>
        </authorList>
    </citation>
    <scope>NUCLEOTIDE SEQUENCE</scope>
    <source>
        <tissue evidence="1">Whole organism</tissue>
    </source>
</reference>
<sequence>MQISQSYHRNLYLIYSQTMTVILFLHHF</sequence>
<name>A0A0K2UU76_LEPSM</name>
<evidence type="ECO:0000313" key="1">
    <source>
        <dbReference type="EMBL" id="CDW41610.1"/>
    </source>
</evidence>
<proteinExistence type="predicted"/>
<organism evidence="1">
    <name type="scientific">Lepeophtheirus salmonis</name>
    <name type="common">Salmon louse</name>
    <name type="synonym">Caligus salmonis</name>
    <dbReference type="NCBI Taxonomy" id="72036"/>
    <lineage>
        <taxon>Eukaryota</taxon>
        <taxon>Metazoa</taxon>
        <taxon>Ecdysozoa</taxon>
        <taxon>Arthropoda</taxon>
        <taxon>Crustacea</taxon>
        <taxon>Multicrustacea</taxon>
        <taxon>Hexanauplia</taxon>
        <taxon>Copepoda</taxon>
        <taxon>Siphonostomatoida</taxon>
        <taxon>Caligidae</taxon>
        <taxon>Lepeophtheirus</taxon>
    </lineage>
</organism>
<protein>
    <submittedName>
        <fullName evidence="1">Uncharacterized protein</fullName>
    </submittedName>
</protein>
<accession>A0A0K2UU76</accession>
<dbReference type="AlphaFoldDB" id="A0A0K2UU76"/>